<gene>
    <name evidence="2" type="ORF">HNP25_002760</name>
</gene>
<sequence length="121" mass="13769">MELDRNKSLEAQLSIVVGFGLIAYFTKSQYLLLGVLSLGLVFLLFPIVGYTVSKIWFKIAELIGGVMSKVLLTIVFFIFLLPVATLSKLFKKDTLGLKKPEKSNYIERHHLYSAKDLEQIW</sequence>
<reference evidence="2 3" key="1">
    <citation type="submission" date="2020-08" db="EMBL/GenBank/DDBJ databases">
        <title>Functional genomics of gut bacteria from endangered species of beetles.</title>
        <authorList>
            <person name="Carlos-Shanley C."/>
        </authorList>
    </citation>
    <scope>NUCLEOTIDE SEQUENCE [LARGE SCALE GENOMIC DNA]</scope>
    <source>
        <strain evidence="2 3">S00070</strain>
    </source>
</reference>
<protein>
    <submittedName>
        <fullName evidence="2">Uncharacterized protein</fullName>
    </submittedName>
</protein>
<name>A0A841ETX0_9BACT</name>
<dbReference type="Proteomes" id="UP000524404">
    <property type="component" value="Unassembled WGS sequence"/>
</dbReference>
<feature type="transmembrane region" description="Helical" evidence="1">
    <location>
        <begin position="70"/>
        <end position="90"/>
    </location>
</feature>
<evidence type="ECO:0000313" key="3">
    <source>
        <dbReference type="Proteomes" id="UP000524404"/>
    </source>
</evidence>
<accession>A0A841ETX0</accession>
<dbReference type="EMBL" id="JACHKT010000019">
    <property type="protein sequence ID" value="MBB6004098.1"/>
    <property type="molecule type" value="Genomic_DNA"/>
</dbReference>
<feature type="transmembrane region" description="Helical" evidence="1">
    <location>
        <begin position="30"/>
        <end position="50"/>
    </location>
</feature>
<evidence type="ECO:0000256" key="1">
    <source>
        <dbReference type="SAM" id="Phobius"/>
    </source>
</evidence>
<comment type="caution">
    <text evidence="2">The sequence shown here is derived from an EMBL/GenBank/DDBJ whole genome shotgun (WGS) entry which is preliminary data.</text>
</comment>
<dbReference type="RefSeq" id="WP_184134894.1">
    <property type="nucleotide sequence ID" value="NZ_JACHKT010000019.1"/>
</dbReference>
<keyword evidence="1" id="KW-1133">Transmembrane helix</keyword>
<evidence type="ECO:0000313" key="2">
    <source>
        <dbReference type="EMBL" id="MBB6004098.1"/>
    </source>
</evidence>
<keyword evidence="1" id="KW-0812">Transmembrane</keyword>
<dbReference type="AlphaFoldDB" id="A0A841ETX0"/>
<organism evidence="2 3">
    <name type="scientific">Arcicella rosea</name>
    <dbReference type="NCBI Taxonomy" id="502909"/>
    <lineage>
        <taxon>Bacteria</taxon>
        <taxon>Pseudomonadati</taxon>
        <taxon>Bacteroidota</taxon>
        <taxon>Cytophagia</taxon>
        <taxon>Cytophagales</taxon>
        <taxon>Flectobacillaceae</taxon>
        <taxon>Arcicella</taxon>
    </lineage>
</organism>
<proteinExistence type="predicted"/>
<keyword evidence="3" id="KW-1185">Reference proteome</keyword>
<keyword evidence="1" id="KW-0472">Membrane</keyword>